<dbReference type="Gene3D" id="1.10.760.10">
    <property type="entry name" value="Cytochrome c-like domain"/>
    <property type="match status" value="1"/>
</dbReference>
<accession>A0A6C1BA19</accession>
<keyword evidence="2 4" id="KW-0479">Metal-binding</keyword>
<dbReference type="AlphaFoldDB" id="A0A6C1BA19"/>
<organism evidence="6 7">
    <name type="scientific">Nitrogeniibacter mangrovi</name>
    <dbReference type="NCBI Taxonomy" id="2016596"/>
    <lineage>
        <taxon>Bacteria</taxon>
        <taxon>Pseudomonadati</taxon>
        <taxon>Pseudomonadota</taxon>
        <taxon>Betaproteobacteria</taxon>
        <taxon>Rhodocyclales</taxon>
        <taxon>Zoogloeaceae</taxon>
        <taxon>Nitrogeniibacter</taxon>
    </lineage>
</organism>
<dbReference type="Proteomes" id="UP000501991">
    <property type="component" value="Chromosome"/>
</dbReference>
<dbReference type="EMBL" id="CP048836">
    <property type="protein sequence ID" value="QID19715.1"/>
    <property type="molecule type" value="Genomic_DNA"/>
</dbReference>
<sequence length="136" mass="14884">MTGKHGDHPMPPWGTVLDAKAIDELVAYVKWLGEHQGTDATEPVPPFDLNDKARIEAGHTRFNKTCAGYCHGYDGVGGRAPDFKGRTDLTTKLAFETIYNGRVGADVMPPWGGALSDEQIWELVAYLHYLGTLPAE</sequence>
<dbReference type="GO" id="GO:0020037">
    <property type="term" value="F:heme binding"/>
    <property type="evidence" value="ECO:0007669"/>
    <property type="project" value="InterPro"/>
</dbReference>
<evidence type="ECO:0000256" key="1">
    <source>
        <dbReference type="ARBA" id="ARBA00022617"/>
    </source>
</evidence>
<dbReference type="InterPro" id="IPR009056">
    <property type="entry name" value="Cyt_c-like_dom"/>
</dbReference>
<evidence type="ECO:0000313" key="7">
    <source>
        <dbReference type="Proteomes" id="UP000501991"/>
    </source>
</evidence>
<dbReference type="SUPFAM" id="SSF46626">
    <property type="entry name" value="Cytochrome c"/>
    <property type="match status" value="2"/>
</dbReference>
<dbReference type="GO" id="GO:0009055">
    <property type="term" value="F:electron transfer activity"/>
    <property type="evidence" value="ECO:0007669"/>
    <property type="project" value="InterPro"/>
</dbReference>
<name>A0A6C1BA19_9RHOO</name>
<evidence type="ECO:0000259" key="5">
    <source>
        <dbReference type="PROSITE" id="PS51007"/>
    </source>
</evidence>
<dbReference type="Pfam" id="PF13442">
    <property type="entry name" value="Cytochrome_CBB3"/>
    <property type="match status" value="1"/>
</dbReference>
<dbReference type="PANTHER" id="PTHR33751:SF1">
    <property type="entry name" value="CBB3-TYPE CYTOCHROME C OXIDASE SUBUNIT FIXP"/>
    <property type="match status" value="1"/>
</dbReference>
<protein>
    <submittedName>
        <fullName evidence="6">Cytochrome c</fullName>
    </submittedName>
</protein>
<feature type="domain" description="Cytochrome c" evidence="5">
    <location>
        <begin position="53"/>
        <end position="131"/>
    </location>
</feature>
<dbReference type="PROSITE" id="PS51007">
    <property type="entry name" value="CYTC"/>
    <property type="match status" value="1"/>
</dbReference>
<keyword evidence="7" id="KW-1185">Reference proteome</keyword>
<dbReference type="GO" id="GO:0046872">
    <property type="term" value="F:metal ion binding"/>
    <property type="evidence" value="ECO:0007669"/>
    <property type="project" value="UniProtKB-KW"/>
</dbReference>
<dbReference type="InterPro" id="IPR036909">
    <property type="entry name" value="Cyt_c-like_dom_sf"/>
</dbReference>
<dbReference type="PANTHER" id="PTHR33751">
    <property type="entry name" value="CBB3-TYPE CYTOCHROME C OXIDASE SUBUNIT FIXP"/>
    <property type="match status" value="1"/>
</dbReference>
<evidence type="ECO:0000256" key="3">
    <source>
        <dbReference type="ARBA" id="ARBA00023004"/>
    </source>
</evidence>
<gene>
    <name evidence="6" type="ORF">G3580_04355</name>
</gene>
<evidence type="ECO:0000313" key="6">
    <source>
        <dbReference type="EMBL" id="QID19715.1"/>
    </source>
</evidence>
<reference evidence="6 7" key="1">
    <citation type="submission" date="2020-02" db="EMBL/GenBank/DDBJ databases">
        <title>Nitrogenibacter mangrovi gen. nov., sp. nov. isolated from mangrove sediment, a denitrifying betaproteobacterium.</title>
        <authorList>
            <person name="Liao H."/>
            <person name="Tian Y."/>
        </authorList>
    </citation>
    <scope>NUCLEOTIDE SEQUENCE [LARGE SCALE GENOMIC DNA]</scope>
    <source>
        <strain evidence="6 7">M9-3-2</strain>
    </source>
</reference>
<evidence type="ECO:0000256" key="4">
    <source>
        <dbReference type="PROSITE-ProRule" id="PRU00433"/>
    </source>
</evidence>
<evidence type="ECO:0000256" key="2">
    <source>
        <dbReference type="ARBA" id="ARBA00022723"/>
    </source>
</evidence>
<dbReference type="KEGG" id="azq:G3580_04355"/>
<proteinExistence type="predicted"/>
<dbReference type="InterPro" id="IPR050597">
    <property type="entry name" value="Cytochrome_c_Oxidase_Subunit"/>
</dbReference>
<keyword evidence="1 4" id="KW-0349">Heme</keyword>
<keyword evidence="3 4" id="KW-0408">Iron</keyword>